<dbReference type="AlphaFoldDB" id="A0A4Z0LWR7"/>
<gene>
    <name evidence="1" type="ORF">E4634_16635</name>
</gene>
<dbReference type="Proteomes" id="UP000298050">
    <property type="component" value="Unassembled WGS sequence"/>
</dbReference>
<accession>A0A4Z0LWR7</accession>
<evidence type="ECO:0000313" key="2">
    <source>
        <dbReference type="Proteomes" id="UP000298050"/>
    </source>
</evidence>
<dbReference type="EMBL" id="SRLE01000012">
    <property type="protein sequence ID" value="TGD71741.1"/>
    <property type="molecule type" value="Genomic_DNA"/>
</dbReference>
<organism evidence="1 2">
    <name type="scientific">Mangrovimicrobium sediminis</name>
    <dbReference type="NCBI Taxonomy" id="2562682"/>
    <lineage>
        <taxon>Bacteria</taxon>
        <taxon>Pseudomonadati</taxon>
        <taxon>Pseudomonadota</taxon>
        <taxon>Gammaproteobacteria</taxon>
        <taxon>Cellvibrionales</taxon>
        <taxon>Halieaceae</taxon>
        <taxon>Mangrovimicrobium</taxon>
    </lineage>
</organism>
<comment type="caution">
    <text evidence="1">The sequence shown here is derived from an EMBL/GenBank/DDBJ whole genome shotgun (WGS) entry which is preliminary data.</text>
</comment>
<dbReference type="RefSeq" id="WP_135445785.1">
    <property type="nucleotide sequence ID" value="NZ_SRLE01000012.1"/>
</dbReference>
<keyword evidence="2" id="KW-1185">Reference proteome</keyword>
<proteinExistence type="predicted"/>
<reference evidence="1 2" key="1">
    <citation type="submission" date="2019-04" db="EMBL/GenBank/DDBJ databases">
        <title>Taxonomy of novel Haliea sp. from mangrove soil of West Coast of India.</title>
        <authorList>
            <person name="Verma A."/>
            <person name="Kumar P."/>
            <person name="Krishnamurthi S."/>
        </authorList>
    </citation>
    <scope>NUCLEOTIDE SEQUENCE [LARGE SCALE GENOMIC DNA]</scope>
    <source>
        <strain evidence="1 2">SAOS-164</strain>
    </source>
</reference>
<protein>
    <submittedName>
        <fullName evidence="1">Uncharacterized protein</fullName>
    </submittedName>
</protein>
<evidence type="ECO:0000313" key="1">
    <source>
        <dbReference type="EMBL" id="TGD71741.1"/>
    </source>
</evidence>
<name>A0A4Z0LWR7_9GAMM</name>
<sequence>MKDIDRYTHQPLPPAAQPLQVSAPVLVIAPWLRDIASLVHRARCESTAVVVVDGPTLPDCVAELEDVSVTSRASLLATVRSEGCLAPDTAYLVFPEGYPTTLRAGVEVDCAGQPYVFSALPLYLCTRFRPRTVRVTRRGERMQWEELPVGLDVLAVQQWIYRDHGCALLKIAEDEPARDHLRRRSRQCTAQFDLQQLLRLEAALHLLRANEGRSGGDWRAIQDLKSRLGRACQ</sequence>